<dbReference type="EMBL" id="CACRTZ010000037">
    <property type="protein sequence ID" value="VYU80244.1"/>
    <property type="molecule type" value="Genomic_DNA"/>
</dbReference>
<evidence type="ECO:0000313" key="2">
    <source>
        <dbReference type="EMBL" id="VYU80244.1"/>
    </source>
</evidence>
<evidence type="ECO:0000256" key="1">
    <source>
        <dbReference type="SAM" id="Phobius"/>
    </source>
</evidence>
<sequence>MKIILRFTVLITTLIAMLCLFLLTADKYDVIYDSDPFIKSGSFINDSDGKMASGVVVCLAVLLQSAFCFYEKAKIWKLFSFVLILSTLLFYAVR</sequence>
<feature type="transmembrane region" description="Helical" evidence="1">
    <location>
        <begin position="75"/>
        <end position="93"/>
    </location>
</feature>
<reference evidence="2" key="1">
    <citation type="submission" date="2019-11" db="EMBL/GenBank/DDBJ databases">
        <authorList>
            <person name="Feng L."/>
        </authorList>
    </citation>
    <scope>NUCLEOTIDE SEQUENCE</scope>
    <source>
        <strain evidence="2">EMassiliensisLFYP7</strain>
    </source>
</reference>
<organism evidence="2">
    <name type="scientific">Phytobacter massiliensis</name>
    <dbReference type="NCBI Taxonomy" id="1485952"/>
    <lineage>
        <taxon>Bacteria</taxon>
        <taxon>Pseudomonadati</taxon>
        <taxon>Pseudomonadota</taxon>
        <taxon>Gammaproteobacteria</taxon>
        <taxon>Enterobacterales</taxon>
        <taxon>Enterobacteriaceae</taxon>
        <taxon>Phytobacter</taxon>
    </lineage>
</organism>
<protein>
    <submittedName>
        <fullName evidence="2">Uncharacterized protein</fullName>
    </submittedName>
</protein>
<keyword evidence="1" id="KW-1133">Transmembrane helix</keyword>
<dbReference type="AlphaFoldDB" id="A0A6N3HT40"/>
<accession>A0A6N3HT40</accession>
<proteinExistence type="predicted"/>
<feature type="transmembrane region" description="Helical" evidence="1">
    <location>
        <begin position="51"/>
        <end position="70"/>
    </location>
</feature>
<name>A0A6N3HT40_9ENTR</name>
<keyword evidence="1" id="KW-0472">Membrane</keyword>
<gene>
    <name evidence="2" type="ORF">EMLFYP7_04406</name>
</gene>
<keyword evidence="1" id="KW-0812">Transmembrane</keyword>
<dbReference type="RefSeq" id="WP_156567587.1">
    <property type="nucleotide sequence ID" value="NZ_CACRTZ010000037.1"/>
</dbReference>